<keyword evidence="9" id="KW-0808">Transferase</keyword>
<comment type="function">
    <text evidence="7">Involved in the de novo purine biosynthesis. Catalyzes the transfer of formate to 5-phospho-ribosyl-glycinamide (GAR), producing 5-phospho-ribosyl-N-formylglycinamide (FGAR). Formate is provided by PurU via hydrolysis of 10-formyl-tetrahydrofolate.</text>
</comment>
<comment type="pathway">
    <text evidence="7">Purine metabolism; IMP biosynthesis via de novo pathway; N(2)-formyl-N(1)-(5-phospho-D-ribosyl)glycinamide from N(1)-(5-phospho-D-ribosyl)glycinamide (formate route): step 1/1.</text>
</comment>
<keyword evidence="1 7" id="KW-0436">Ligase</keyword>
<dbReference type="InterPro" id="IPR016185">
    <property type="entry name" value="PreATP-grasp_dom_sf"/>
</dbReference>
<comment type="caution">
    <text evidence="9">The sequence shown here is derived from an EMBL/GenBank/DDBJ whole genome shotgun (WGS) entry which is preliminary data.</text>
</comment>
<evidence type="ECO:0000259" key="8">
    <source>
        <dbReference type="PROSITE" id="PS50975"/>
    </source>
</evidence>
<dbReference type="InterPro" id="IPR013815">
    <property type="entry name" value="ATP_grasp_subdomain_1"/>
</dbReference>
<dbReference type="RefSeq" id="WP_381421905.1">
    <property type="nucleotide sequence ID" value="NZ_JBHSDH010000013.1"/>
</dbReference>
<dbReference type="Pfam" id="PF22660">
    <property type="entry name" value="RS_preATP-grasp-like"/>
    <property type="match status" value="1"/>
</dbReference>
<feature type="binding site" evidence="7">
    <location>
        <begin position="361"/>
        <end position="362"/>
    </location>
    <ligand>
        <name>N(1)-(5-phospho-beta-D-ribosyl)glycinamide</name>
        <dbReference type="ChEBI" id="CHEBI:143788"/>
    </ligand>
</feature>
<evidence type="ECO:0000256" key="4">
    <source>
        <dbReference type="ARBA" id="ARBA00022755"/>
    </source>
</evidence>
<feature type="binding site" evidence="7">
    <location>
        <position position="74"/>
    </location>
    <ligand>
        <name>N(1)-(5-phospho-beta-D-ribosyl)glycinamide</name>
        <dbReference type="ChEBI" id="CHEBI:143788"/>
    </ligand>
</feature>
<feature type="binding site" evidence="7">
    <location>
        <position position="354"/>
    </location>
    <ligand>
        <name>N(1)-(5-phospho-beta-D-ribosyl)glycinamide</name>
        <dbReference type="ChEBI" id="CHEBI:143788"/>
    </ligand>
</feature>
<dbReference type="PANTHER" id="PTHR43055">
    <property type="entry name" value="FORMATE-DEPENDENT PHOSPHORIBOSYLGLYCINAMIDE FORMYLTRANSFERASE"/>
    <property type="match status" value="1"/>
</dbReference>
<dbReference type="Proteomes" id="UP001595887">
    <property type="component" value="Unassembled WGS sequence"/>
</dbReference>
<dbReference type="InterPro" id="IPR054350">
    <property type="entry name" value="PurT/PurK_preATP-grasp"/>
</dbReference>
<dbReference type="NCBIfam" id="TIGR01142">
    <property type="entry name" value="purT"/>
    <property type="match status" value="1"/>
</dbReference>
<dbReference type="EC" id="6.3.1.21" evidence="7"/>
<dbReference type="Gene3D" id="3.30.1490.20">
    <property type="entry name" value="ATP-grasp fold, A domain"/>
    <property type="match status" value="1"/>
</dbReference>
<dbReference type="InterPro" id="IPR005862">
    <property type="entry name" value="PurT"/>
</dbReference>
<feature type="binding site" evidence="7">
    <location>
        <position position="147"/>
    </location>
    <ligand>
        <name>ATP</name>
        <dbReference type="ChEBI" id="CHEBI:30616"/>
    </ligand>
</feature>
<evidence type="ECO:0000313" key="9">
    <source>
        <dbReference type="EMBL" id="MFC4291764.1"/>
    </source>
</evidence>
<evidence type="ECO:0000256" key="6">
    <source>
        <dbReference type="ARBA" id="ARBA00022842"/>
    </source>
</evidence>
<feature type="binding site" evidence="7">
    <location>
        <begin position="14"/>
        <end position="15"/>
    </location>
    <ligand>
        <name>N(1)-(5-phospho-beta-D-ribosyl)glycinamide</name>
        <dbReference type="ChEBI" id="CHEBI:143788"/>
    </ligand>
</feature>
<feature type="domain" description="ATP-grasp" evidence="8">
    <location>
        <begin position="111"/>
        <end position="301"/>
    </location>
</feature>
<feature type="binding site" evidence="7">
    <location>
        <begin position="152"/>
        <end position="157"/>
    </location>
    <ligand>
        <name>ATP</name>
        <dbReference type="ChEBI" id="CHEBI:30616"/>
    </ligand>
</feature>
<comment type="similarity">
    <text evidence="7">Belongs to the PurK/PurT family.</text>
</comment>
<keyword evidence="4 7" id="KW-0658">Purine biosynthesis</keyword>
<feature type="binding site" evidence="7">
    <location>
        <position position="195"/>
    </location>
    <ligand>
        <name>ATP</name>
        <dbReference type="ChEBI" id="CHEBI:30616"/>
    </ligand>
</feature>
<dbReference type="Pfam" id="PF21244">
    <property type="entry name" value="PurT_C"/>
    <property type="match status" value="1"/>
</dbReference>
<gene>
    <name evidence="7 9" type="primary">purT</name>
    <name evidence="9" type="ORF">ACFOWX_04960</name>
</gene>
<feature type="binding site" evidence="7">
    <location>
        <position position="272"/>
    </location>
    <ligand>
        <name>Mg(2+)</name>
        <dbReference type="ChEBI" id="CHEBI:18420"/>
    </ligand>
</feature>
<proteinExistence type="inferred from homology"/>
<dbReference type="Pfam" id="PF02222">
    <property type="entry name" value="ATP-grasp"/>
    <property type="match status" value="1"/>
</dbReference>
<evidence type="ECO:0000256" key="2">
    <source>
        <dbReference type="ARBA" id="ARBA00022723"/>
    </source>
</evidence>
<comment type="subunit">
    <text evidence="7">Homodimer.</text>
</comment>
<dbReference type="InterPro" id="IPR011761">
    <property type="entry name" value="ATP-grasp"/>
</dbReference>
<dbReference type="SUPFAM" id="SSF56059">
    <property type="entry name" value="Glutathione synthetase ATP-binding domain-like"/>
    <property type="match status" value="1"/>
</dbReference>
<evidence type="ECO:0000256" key="7">
    <source>
        <dbReference type="HAMAP-Rule" id="MF_01643"/>
    </source>
</evidence>
<sequence>MTFTAKILLLGSGELGREFTISAKRLGAYVIACDSYAGAPAMQLADAVEIFSMLDGDALRSAVARHDPDFIVPEIEAIRTEMLLDLEAEGRTVIPTARAANLTMNRDAIRDLAATQLGLRTSLYRYAETREEALAAGEALGFPLVVKPVMSSSGKGQSKADDLEALGKAWDYAVANMRGDRARVIAEQFIDFDYEITLLTVRTREGVIFCPPIGHRQERGDYQESWQPAAMSESALAAAQDMARTVVDNLGGYGLFGVEFFVTRQGEVIFSELSPRPHDTGMVTLIGQDLTEFDLHARAIMGLPIPGIALRAPASASAVILADRDSAEFGYEGVADALALGSAEAAVDIRIFGKPTTRPYRRMGVALATAQDCDAARAIARAAAAKVKIIYA</sequence>
<keyword evidence="10" id="KW-1185">Reference proteome</keyword>
<keyword evidence="5 7" id="KW-0067">ATP-binding</keyword>
<evidence type="ECO:0000256" key="5">
    <source>
        <dbReference type="ARBA" id="ARBA00022840"/>
    </source>
</evidence>
<dbReference type="Gene3D" id="3.30.470.20">
    <property type="entry name" value="ATP-grasp fold, B domain"/>
    <property type="match status" value="1"/>
</dbReference>
<keyword evidence="3 7" id="KW-0547">Nucleotide-binding</keyword>
<comment type="catalytic activity">
    <reaction evidence="7">
        <text>N(1)-(5-phospho-beta-D-ribosyl)glycinamide + formate + ATP = N(2)-formyl-N(1)-(5-phospho-beta-D-ribosyl)glycinamide + ADP + phosphate + H(+)</text>
        <dbReference type="Rhea" id="RHEA:24829"/>
        <dbReference type="ChEBI" id="CHEBI:15378"/>
        <dbReference type="ChEBI" id="CHEBI:15740"/>
        <dbReference type="ChEBI" id="CHEBI:30616"/>
        <dbReference type="ChEBI" id="CHEBI:43474"/>
        <dbReference type="ChEBI" id="CHEBI:143788"/>
        <dbReference type="ChEBI" id="CHEBI:147286"/>
        <dbReference type="ChEBI" id="CHEBI:456216"/>
        <dbReference type="EC" id="6.3.1.21"/>
    </reaction>
</comment>
<keyword evidence="2 7" id="KW-0479">Metal-binding</keyword>
<evidence type="ECO:0000256" key="3">
    <source>
        <dbReference type="ARBA" id="ARBA00022741"/>
    </source>
</evidence>
<dbReference type="PANTHER" id="PTHR43055:SF1">
    <property type="entry name" value="FORMATE-DEPENDENT PHOSPHORIBOSYLGLYCINAMIDE FORMYLTRANSFERASE"/>
    <property type="match status" value="1"/>
</dbReference>
<evidence type="ECO:0000256" key="1">
    <source>
        <dbReference type="ARBA" id="ARBA00022598"/>
    </source>
</evidence>
<accession>A0ABV8RGG2</accession>
<protein>
    <recommendedName>
        <fullName evidence="7">Formate-dependent phosphoribosylglycinamide formyltransferase</fullName>
        <ecNumber evidence="7">6.3.1.21</ecNumber>
    </recommendedName>
    <alternativeName>
        <fullName evidence="7">5'-phosphoribosylglycinamide transformylase 2</fullName>
    </alternativeName>
    <alternativeName>
        <fullName evidence="7">Formate-dependent GAR transformylase</fullName>
    </alternativeName>
    <alternativeName>
        <fullName evidence="7">GAR transformylase 2</fullName>
        <shortName evidence="7">GART 2</shortName>
    </alternativeName>
    <alternativeName>
        <fullName evidence="7">Non-folate glycinamide ribonucleotide transformylase</fullName>
    </alternativeName>
    <alternativeName>
        <fullName evidence="7">Phosphoribosylglycinamide formyltransferase 2</fullName>
    </alternativeName>
</protein>
<dbReference type="SUPFAM" id="SSF52440">
    <property type="entry name" value="PreATP-grasp domain"/>
    <property type="match status" value="1"/>
</dbReference>
<dbReference type="Gene3D" id="3.40.50.20">
    <property type="match status" value="1"/>
</dbReference>
<name>A0ABV8RGG2_9SPHN</name>
<feature type="binding site" evidence="7">
    <location>
        <position position="106"/>
    </location>
    <ligand>
        <name>ATP</name>
        <dbReference type="ChEBI" id="CHEBI:30616"/>
    </ligand>
</feature>
<dbReference type="HAMAP" id="MF_01643">
    <property type="entry name" value="PurT"/>
    <property type="match status" value="1"/>
</dbReference>
<dbReference type="InterPro" id="IPR048740">
    <property type="entry name" value="PurT_C"/>
</dbReference>
<dbReference type="PROSITE" id="PS50975">
    <property type="entry name" value="ATP_GRASP"/>
    <property type="match status" value="1"/>
</dbReference>
<feature type="binding site" evidence="7">
    <location>
        <position position="259"/>
    </location>
    <ligand>
        <name>Mg(2+)</name>
        <dbReference type="ChEBI" id="CHEBI:18420"/>
    </ligand>
</feature>
<feature type="binding site" evidence="7">
    <location>
        <position position="279"/>
    </location>
    <ligand>
        <name>N(1)-(5-phospho-beta-D-ribosyl)glycinamide</name>
        <dbReference type="ChEBI" id="CHEBI:143788"/>
    </ligand>
</feature>
<evidence type="ECO:0000313" key="10">
    <source>
        <dbReference type="Proteomes" id="UP001595887"/>
    </source>
</evidence>
<keyword evidence="6 7" id="KW-0460">Magnesium</keyword>
<organism evidence="9 10">
    <name type="scientific">Sphingorhabdus arenilitoris</name>
    <dbReference type="NCBI Taxonomy" id="1490041"/>
    <lineage>
        <taxon>Bacteria</taxon>
        <taxon>Pseudomonadati</taxon>
        <taxon>Pseudomonadota</taxon>
        <taxon>Alphaproteobacteria</taxon>
        <taxon>Sphingomonadales</taxon>
        <taxon>Sphingomonadaceae</taxon>
        <taxon>Sphingorhabdus</taxon>
    </lineage>
</organism>
<reference evidence="10" key="1">
    <citation type="journal article" date="2019" name="Int. J. Syst. Evol. Microbiol.">
        <title>The Global Catalogue of Microorganisms (GCM) 10K type strain sequencing project: providing services to taxonomists for standard genome sequencing and annotation.</title>
        <authorList>
            <consortium name="The Broad Institute Genomics Platform"/>
            <consortium name="The Broad Institute Genome Sequencing Center for Infectious Disease"/>
            <person name="Wu L."/>
            <person name="Ma J."/>
        </authorList>
    </citation>
    <scope>NUCLEOTIDE SEQUENCE [LARGE SCALE GENOMIC DNA]</scope>
    <source>
        <strain evidence="10">CECT 8531</strain>
    </source>
</reference>
<dbReference type="GO" id="GO:0016740">
    <property type="term" value="F:transferase activity"/>
    <property type="evidence" value="ECO:0007669"/>
    <property type="project" value="UniProtKB-KW"/>
</dbReference>
<feature type="binding site" evidence="7">
    <location>
        <begin position="187"/>
        <end position="190"/>
    </location>
    <ligand>
        <name>ATP</name>
        <dbReference type="ChEBI" id="CHEBI:30616"/>
    </ligand>
</feature>
<dbReference type="NCBIfam" id="NF006766">
    <property type="entry name" value="PRK09288.1"/>
    <property type="match status" value="1"/>
</dbReference>
<dbReference type="EMBL" id="JBHSDH010000013">
    <property type="protein sequence ID" value="MFC4291764.1"/>
    <property type="molecule type" value="Genomic_DNA"/>
</dbReference>
<dbReference type="InterPro" id="IPR011054">
    <property type="entry name" value="Rudment_hybrid_motif"/>
</dbReference>
<dbReference type="SUPFAM" id="SSF51246">
    <property type="entry name" value="Rudiment single hybrid motif"/>
    <property type="match status" value="1"/>
</dbReference>
<dbReference type="InterPro" id="IPR003135">
    <property type="entry name" value="ATP-grasp_carboxylate-amine"/>
</dbReference>